<dbReference type="PANTHER" id="PTHR30126:SF88">
    <property type="entry name" value="TRANSCRIPTIONAL REGULATOR-RELATED"/>
    <property type="match status" value="1"/>
</dbReference>
<dbReference type="Gene3D" id="1.10.10.10">
    <property type="entry name" value="Winged helix-like DNA-binding domain superfamily/Winged helix DNA-binding domain"/>
    <property type="match status" value="1"/>
</dbReference>
<proteinExistence type="inferred from homology"/>
<dbReference type="GO" id="GO:0000976">
    <property type="term" value="F:transcription cis-regulatory region binding"/>
    <property type="evidence" value="ECO:0007669"/>
    <property type="project" value="TreeGrafter"/>
</dbReference>
<dbReference type="EMBL" id="JAAAWN010000005">
    <property type="protein sequence ID" value="NDV90639.1"/>
    <property type="molecule type" value="Genomic_DNA"/>
</dbReference>
<dbReference type="InterPro" id="IPR000847">
    <property type="entry name" value="LysR_HTH_N"/>
</dbReference>
<comment type="similarity">
    <text evidence="1">Belongs to the LysR transcriptional regulatory family.</text>
</comment>
<keyword evidence="3" id="KW-0238">DNA-binding</keyword>
<dbReference type="Gene3D" id="3.40.190.290">
    <property type="match status" value="1"/>
</dbReference>
<accession>A0A7X5LJT6</accession>
<feature type="domain" description="HTH lysR-type" evidence="5">
    <location>
        <begin position="1"/>
        <end position="61"/>
    </location>
</feature>
<comment type="caution">
    <text evidence="6">The sequence shown here is derived from an EMBL/GenBank/DDBJ whole genome shotgun (WGS) entry which is preliminary data.</text>
</comment>
<evidence type="ECO:0000256" key="4">
    <source>
        <dbReference type="ARBA" id="ARBA00023163"/>
    </source>
</evidence>
<evidence type="ECO:0000256" key="3">
    <source>
        <dbReference type="ARBA" id="ARBA00023125"/>
    </source>
</evidence>
<dbReference type="SUPFAM" id="SSF53850">
    <property type="entry name" value="Periplasmic binding protein-like II"/>
    <property type="match status" value="1"/>
</dbReference>
<dbReference type="InterPro" id="IPR005119">
    <property type="entry name" value="LysR_subst-bd"/>
</dbReference>
<dbReference type="RefSeq" id="WP_163084224.1">
    <property type="nucleotide sequence ID" value="NZ_JAAAWN010000005.1"/>
</dbReference>
<dbReference type="InterPro" id="IPR036390">
    <property type="entry name" value="WH_DNA-bd_sf"/>
</dbReference>
<keyword evidence="2" id="KW-0805">Transcription regulation</keyword>
<reference evidence="6 7" key="1">
    <citation type="submission" date="2020-01" db="EMBL/GenBank/DDBJ databases">
        <authorList>
            <person name="Chen J."/>
            <person name="Zhu S."/>
            <person name="Yang J."/>
        </authorList>
    </citation>
    <scope>NUCLEOTIDE SEQUENCE [LARGE SCALE GENOMIC DNA]</scope>
    <source>
        <strain evidence="6 7">345S023</strain>
    </source>
</reference>
<evidence type="ECO:0000256" key="2">
    <source>
        <dbReference type="ARBA" id="ARBA00023015"/>
    </source>
</evidence>
<keyword evidence="7" id="KW-1185">Reference proteome</keyword>
<dbReference type="Pfam" id="PF00126">
    <property type="entry name" value="HTH_1"/>
    <property type="match status" value="1"/>
</dbReference>
<protein>
    <submittedName>
        <fullName evidence="6">LysR family transcriptional regulator</fullName>
    </submittedName>
</protein>
<evidence type="ECO:0000313" key="6">
    <source>
        <dbReference type="EMBL" id="NDV90639.1"/>
    </source>
</evidence>
<dbReference type="SUPFAM" id="SSF46785">
    <property type="entry name" value="Winged helix' DNA-binding domain"/>
    <property type="match status" value="1"/>
</dbReference>
<dbReference type="InterPro" id="IPR036388">
    <property type="entry name" value="WH-like_DNA-bd_sf"/>
</dbReference>
<dbReference type="PANTHER" id="PTHR30126">
    <property type="entry name" value="HTH-TYPE TRANSCRIPTIONAL REGULATOR"/>
    <property type="match status" value="1"/>
</dbReference>
<keyword evidence="4" id="KW-0804">Transcription</keyword>
<name>A0A7X5LJT6_9ALTE</name>
<organism evidence="6 7">
    <name type="scientific">Alteromonas profundi</name>
    <dbReference type="NCBI Taxonomy" id="2696062"/>
    <lineage>
        <taxon>Bacteria</taxon>
        <taxon>Pseudomonadati</taxon>
        <taxon>Pseudomonadota</taxon>
        <taxon>Gammaproteobacteria</taxon>
        <taxon>Alteromonadales</taxon>
        <taxon>Alteromonadaceae</taxon>
        <taxon>Alteromonas/Salinimonas group</taxon>
        <taxon>Alteromonas</taxon>
    </lineage>
</organism>
<dbReference type="Pfam" id="PF03466">
    <property type="entry name" value="LysR_substrate"/>
    <property type="match status" value="1"/>
</dbReference>
<dbReference type="Proteomes" id="UP000470213">
    <property type="component" value="Unassembled WGS sequence"/>
</dbReference>
<sequence>MLKSTLEQWRMFKAVVDAGGFNQAASLVHKSQSSIHHAVHKLEHALGVKLFDNNGRNVKLSSQGELMYRRASFLLSEAQKLEAVASSLQSGTESLLRIAVDSIFPAALLYKVLNKVSSDFPLLRIELEETVLSGANSLLDSGDVDISISPFIYSAGFSEDLCEVEFIAVAHCTHPLHALGRPLTLEDLKSHRQIVVRDSSVERKVDAGWLGAEQRWTVSHIRTSVDIISQGLGFAWLPTLMIQKHLEEGTLLPLPFDNNVGLRKALLYLTFHDGDGLGPAARAFIGELRYQTMQCTTEPSLGSDFLPSLPPT</sequence>
<gene>
    <name evidence="6" type="ORF">GTH32_05435</name>
</gene>
<evidence type="ECO:0000259" key="5">
    <source>
        <dbReference type="PROSITE" id="PS50931"/>
    </source>
</evidence>
<dbReference type="GO" id="GO:0003700">
    <property type="term" value="F:DNA-binding transcription factor activity"/>
    <property type="evidence" value="ECO:0007669"/>
    <property type="project" value="InterPro"/>
</dbReference>
<dbReference type="PROSITE" id="PS50931">
    <property type="entry name" value="HTH_LYSR"/>
    <property type="match status" value="1"/>
</dbReference>
<dbReference type="AlphaFoldDB" id="A0A7X5LJT6"/>
<evidence type="ECO:0000256" key="1">
    <source>
        <dbReference type="ARBA" id="ARBA00009437"/>
    </source>
</evidence>
<evidence type="ECO:0000313" key="7">
    <source>
        <dbReference type="Proteomes" id="UP000470213"/>
    </source>
</evidence>